<comment type="pathway">
    <text evidence="2 7">Isoprenoid biosynthesis; isopentenyl diphosphate biosynthesis via DXP pathway; isopentenyl diphosphate from 1-deoxy-D-xylulose 5-phosphate: step 2/6.</text>
</comment>
<feature type="site" description="Transition state stabilizer" evidence="7">
    <location>
        <position position="17"/>
    </location>
</feature>
<reference evidence="8 9" key="1">
    <citation type="submission" date="2018-01" db="EMBL/GenBank/DDBJ databases">
        <title>Genomic Encyclopedia of Type Strains, Phase III (KMG-III): the genomes of soil and plant-associated and newly described type strains.</title>
        <authorList>
            <person name="Whitman W."/>
        </authorList>
    </citation>
    <scope>NUCLEOTIDE SEQUENCE [LARGE SCALE GENOMIC DNA]</scope>
    <source>
        <strain evidence="8 9">HKI456</strain>
    </source>
</reference>
<evidence type="ECO:0000313" key="8">
    <source>
        <dbReference type="EMBL" id="PPB83517.1"/>
    </source>
</evidence>
<protein>
    <recommendedName>
        <fullName evidence="7">2-C-methyl-D-erythritol 4-phosphate cytidylyltransferase</fullName>
        <ecNumber evidence="7">2.7.7.60</ecNumber>
    </recommendedName>
    <alternativeName>
        <fullName evidence="7">4-diphosphocytidyl-2C-methyl-D-erythritol synthase</fullName>
    </alternativeName>
    <alternativeName>
        <fullName evidence="7">MEP cytidylyltransferase</fullName>
        <shortName evidence="7">MCT</shortName>
    </alternativeName>
</protein>
<comment type="function">
    <text evidence="7">Catalyzes the formation of 4-diphosphocytidyl-2-C-methyl-D-erythritol from CTP and 2-C-methyl-D-erythritol 4-phosphate (MEP).</text>
</comment>
<comment type="caution">
    <text evidence="8">The sequence shown here is derived from an EMBL/GenBank/DDBJ whole genome shotgun (WGS) entry which is preliminary data.</text>
</comment>
<dbReference type="InterPro" id="IPR050088">
    <property type="entry name" value="IspD/TarI_cytidylyltransf_bact"/>
</dbReference>
<dbReference type="Pfam" id="PF01128">
    <property type="entry name" value="IspD"/>
    <property type="match status" value="1"/>
</dbReference>
<accession>A0A2P5K9W9</accession>
<feature type="site" description="Positions MEP for the nucleophilic attack" evidence="7">
    <location>
        <position position="169"/>
    </location>
</feature>
<gene>
    <name evidence="7" type="primary">ispD</name>
    <name evidence="8" type="ORF">B0O95_10731</name>
</gene>
<evidence type="ECO:0000256" key="5">
    <source>
        <dbReference type="ARBA" id="ARBA00022695"/>
    </source>
</evidence>
<dbReference type="RefSeq" id="WP_104077506.1">
    <property type="nucleotide sequence ID" value="NZ_CP062178.1"/>
</dbReference>
<dbReference type="NCBIfam" id="TIGR00453">
    <property type="entry name" value="ispD"/>
    <property type="match status" value="1"/>
</dbReference>
<dbReference type="InterPro" id="IPR034683">
    <property type="entry name" value="IspD/TarI"/>
</dbReference>
<evidence type="ECO:0000256" key="3">
    <source>
        <dbReference type="ARBA" id="ARBA00009789"/>
    </source>
</evidence>
<sequence>MTSRLFALIPCAGTGSRAGSPIPKQYRTIAGRNLLYYSLAAFDACLEFTQTLVVLAPDDGYFDPRRFGALRYAVKRCGGETRHASVHNGLLALAEFGARDDDWVLVHDAARPGITPGLIRALVAAVRDDPVGGIVAMPVADTLKRVNPSQCVAGGGDPAIPRIGATEPRDHLWQAQTPQMFRIGMLREALVQAQARGHAVTDEACALESLGYAPRVVQGSLRNFKVTYPEDFALAEAFLTHDAAR</sequence>
<dbReference type="PROSITE" id="PS01295">
    <property type="entry name" value="ISPD"/>
    <property type="match status" value="1"/>
</dbReference>
<dbReference type="InterPro" id="IPR029044">
    <property type="entry name" value="Nucleotide-diphossugar_trans"/>
</dbReference>
<dbReference type="AlphaFoldDB" id="A0A2P5K9W9"/>
<dbReference type="EC" id="2.7.7.60" evidence="7"/>
<dbReference type="EMBL" id="PRDW01000007">
    <property type="protein sequence ID" value="PPB83517.1"/>
    <property type="molecule type" value="Genomic_DNA"/>
</dbReference>
<comment type="similarity">
    <text evidence="3 7">Belongs to the IspD/TarI cytidylyltransferase family. IspD subfamily.</text>
</comment>
<dbReference type="Proteomes" id="UP000243096">
    <property type="component" value="Unassembled WGS sequence"/>
</dbReference>
<evidence type="ECO:0000313" key="9">
    <source>
        <dbReference type="Proteomes" id="UP000243096"/>
    </source>
</evidence>
<keyword evidence="4 7" id="KW-0808">Transferase</keyword>
<evidence type="ECO:0000256" key="7">
    <source>
        <dbReference type="HAMAP-Rule" id="MF_00108"/>
    </source>
</evidence>
<comment type="catalytic activity">
    <reaction evidence="1 7">
        <text>2-C-methyl-D-erythritol 4-phosphate + CTP + H(+) = 4-CDP-2-C-methyl-D-erythritol + diphosphate</text>
        <dbReference type="Rhea" id="RHEA:13429"/>
        <dbReference type="ChEBI" id="CHEBI:15378"/>
        <dbReference type="ChEBI" id="CHEBI:33019"/>
        <dbReference type="ChEBI" id="CHEBI:37563"/>
        <dbReference type="ChEBI" id="CHEBI:57823"/>
        <dbReference type="ChEBI" id="CHEBI:58262"/>
        <dbReference type="EC" id="2.7.7.60"/>
    </reaction>
</comment>
<dbReference type="GO" id="GO:0050518">
    <property type="term" value="F:2-C-methyl-D-erythritol 4-phosphate cytidylyltransferase activity"/>
    <property type="evidence" value="ECO:0007669"/>
    <property type="project" value="UniProtKB-UniRule"/>
</dbReference>
<dbReference type="Gene3D" id="3.90.550.10">
    <property type="entry name" value="Spore Coat Polysaccharide Biosynthesis Protein SpsA, Chain A"/>
    <property type="match status" value="1"/>
</dbReference>
<dbReference type="SUPFAM" id="SSF53448">
    <property type="entry name" value="Nucleotide-diphospho-sugar transferases"/>
    <property type="match status" value="1"/>
</dbReference>
<dbReference type="OrthoDB" id="9806837at2"/>
<dbReference type="GO" id="GO:0019288">
    <property type="term" value="P:isopentenyl diphosphate biosynthetic process, methylerythritol 4-phosphate pathway"/>
    <property type="evidence" value="ECO:0007669"/>
    <property type="project" value="UniProtKB-UniRule"/>
</dbReference>
<organism evidence="8 9">
    <name type="scientific">Mycetohabitans endofungorum</name>
    <dbReference type="NCBI Taxonomy" id="417203"/>
    <lineage>
        <taxon>Bacteria</taxon>
        <taxon>Pseudomonadati</taxon>
        <taxon>Pseudomonadota</taxon>
        <taxon>Betaproteobacteria</taxon>
        <taxon>Burkholderiales</taxon>
        <taxon>Burkholderiaceae</taxon>
        <taxon>Mycetohabitans</taxon>
    </lineage>
</organism>
<feature type="site" description="Positions MEP for the nucleophilic attack" evidence="7">
    <location>
        <position position="225"/>
    </location>
</feature>
<dbReference type="InterPro" id="IPR018294">
    <property type="entry name" value="ISPD_synthase_CS"/>
</dbReference>
<keyword evidence="9" id="KW-1185">Reference proteome</keyword>
<dbReference type="PANTHER" id="PTHR32125">
    <property type="entry name" value="2-C-METHYL-D-ERYTHRITOL 4-PHOSPHATE CYTIDYLYLTRANSFERASE, CHLOROPLASTIC"/>
    <property type="match status" value="1"/>
</dbReference>
<dbReference type="UniPathway" id="UPA00056">
    <property type="reaction ID" value="UER00093"/>
</dbReference>
<dbReference type="PANTHER" id="PTHR32125:SF4">
    <property type="entry name" value="2-C-METHYL-D-ERYTHRITOL 4-PHOSPHATE CYTIDYLYLTRANSFERASE, CHLOROPLASTIC"/>
    <property type="match status" value="1"/>
</dbReference>
<evidence type="ECO:0000256" key="1">
    <source>
        <dbReference type="ARBA" id="ARBA00001282"/>
    </source>
</evidence>
<dbReference type="InterPro" id="IPR001228">
    <property type="entry name" value="IspD"/>
</dbReference>
<keyword evidence="6 7" id="KW-0414">Isoprene biosynthesis</keyword>
<keyword evidence="5 7" id="KW-0548">Nucleotidyltransferase</keyword>
<proteinExistence type="inferred from homology"/>
<evidence type="ECO:0000256" key="4">
    <source>
        <dbReference type="ARBA" id="ARBA00022679"/>
    </source>
</evidence>
<dbReference type="FunFam" id="3.90.550.10:FF:000003">
    <property type="entry name" value="2-C-methyl-D-erythritol 4-phosphate cytidylyltransferase"/>
    <property type="match status" value="1"/>
</dbReference>
<evidence type="ECO:0000256" key="2">
    <source>
        <dbReference type="ARBA" id="ARBA00004787"/>
    </source>
</evidence>
<dbReference type="HAMAP" id="MF_00108">
    <property type="entry name" value="IspD"/>
    <property type="match status" value="1"/>
</dbReference>
<feature type="site" description="Transition state stabilizer" evidence="7">
    <location>
        <position position="24"/>
    </location>
</feature>
<dbReference type="CDD" id="cd02516">
    <property type="entry name" value="CDP-ME_synthetase"/>
    <property type="match status" value="1"/>
</dbReference>
<name>A0A2P5K9W9_9BURK</name>
<evidence type="ECO:0000256" key="6">
    <source>
        <dbReference type="ARBA" id="ARBA00023229"/>
    </source>
</evidence>